<comment type="caution">
    <text evidence="1">The sequence shown here is derived from an EMBL/GenBank/DDBJ whole genome shotgun (WGS) entry which is preliminary data.</text>
</comment>
<reference evidence="1" key="1">
    <citation type="journal article" date="2014" name="Front. Microbiol.">
        <title>High frequency of phylogenetically diverse reductive dehalogenase-homologous genes in deep subseafloor sedimentary metagenomes.</title>
        <authorList>
            <person name="Kawai M."/>
            <person name="Futagami T."/>
            <person name="Toyoda A."/>
            <person name="Takaki Y."/>
            <person name="Nishi S."/>
            <person name="Hori S."/>
            <person name="Arai W."/>
            <person name="Tsubouchi T."/>
            <person name="Morono Y."/>
            <person name="Uchiyama I."/>
            <person name="Ito T."/>
            <person name="Fujiyama A."/>
            <person name="Inagaki F."/>
            <person name="Takami H."/>
        </authorList>
    </citation>
    <scope>NUCLEOTIDE SEQUENCE</scope>
    <source>
        <strain evidence="1">Expedition CK06-06</strain>
    </source>
</reference>
<evidence type="ECO:0008006" key="2">
    <source>
        <dbReference type="Google" id="ProtNLM"/>
    </source>
</evidence>
<dbReference type="InterPro" id="IPR045780">
    <property type="entry name" value="DUF6206"/>
</dbReference>
<protein>
    <recommendedName>
        <fullName evidence="2">Aminoglycoside phosphotransferase domain-containing protein</fullName>
    </recommendedName>
</protein>
<name>X1AW67_9ZZZZ</name>
<proteinExistence type="predicted"/>
<dbReference type="EMBL" id="BART01003947">
    <property type="protein sequence ID" value="GAG64031.1"/>
    <property type="molecule type" value="Genomic_DNA"/>
</dbReference>
<sequence>MKIDISLLKEFERTIDTIHPETGKIPIKILGFGEISLVFEILGDPEQLAYKRIPIFDNEKQVRRHIWAYNEYCRILENEIGLILPEHKVIWFLDDKGKIQFYSIQAKINPESVGNKIIHQVSDDEIEVLILLVLRELKKVWTLNKENSDLEIGLDGQVSNFVLIEYESKNPNVTENSKLLYL</sequence>
<gene>
    <name evidence="1" type="ORF">S01H4_10364</name>
</gene>
<organism evidence="1">
    <name type="scientific">marine sediment metagenome</name>
    <dbReference type="NCBI Taxonomy" id="412755"/>
    <lineage>
        <taxon>unclassified sequences</taxon>
        <taxon>metagenomes</taxon>
        <taxon>ecological metagenomes</taxon>
    </lineage>
</organism>
<dbReference type="AlphaFoldDB" id="X1AW67"/>
<evidence type="ECO:0000313" key="1">
    <source>
        <dbReference type="EMBL" id="GAG64031.1"/>
    </source>
</evidence>
<feature type="non-terminal residue" evidence="1">
    <location>
        <position position="182"/>
    </location>
</feature>
<accession>X1AW67</accession>
<dbReference type="Pfam" id="PF19709">
    <property type="entry name" value="DUF6206"/>
    <property type="match status" value="1"/>
</dbReference>